<proteinExistence type="predicted"/>
<gene>
    <name evidence="1" type="ORF">GDO54_008080</name>
</gene>
<dbReference type="GO" id="GO:0005739">
    <property type="term" value="C:mitochondrion"/>
    <property type="evidence" value="ECO:0007669"/>
    <property type="project" value="InterPro"/>
</dbReference>
<dbReference type="PROSITE" id="PS51808">
    <property type="entry name" value="CHCH"/>
    <property type="match status" value="1"/>
</dbReference>
<dbReference type="PANTHER" id="PTHR34561">
    <property type="entry name" value="NADH DEHYDROGENASE [UBIQUINONE] 1 ALPHA SUBCOMPLEX ASSEMBLY FACTOR 8"/>
    <property type="match status" value="1"/>
</dbReference>
<sequence length="67" mass="7094">MSGKAVTAGRFGDLSRLLAECGTQGAAYGKCVSANATGKSELRRGVCAKEFEELKQCITKAIKKKAR</sequence>
<evidence type="ECO:0000313" key="2">
    <source>
        <dbReference type="Proteomes" id="UP001181693"/>
    </source>
</evidence>
<accession>A0AAV3AXT3</accession>
<comment type="caution">
    <text evidence="1">The sequence shown here is derived from an EMBL/GenBank/DDBJ whole genome shotgun (WGS) entry which is preliminary data.</text>
</comment>
<organism evidence="1 2">
    <name type="scientific">Pyxicephalus adspersus</name>
    <name type="common">African bullfrog</name>
    <dbReference type="NCBI Taxonomy" id="30357"/>
    <lineage>
        <taxon>Eukaryota</taxon>
        <taxon>Metazoa</taxon>
        <taxon>Chordata</taxon>
        <taxon>Craniata</taxon>
        <taxon>Vertebrata</taxon>
        <taxon>Euteleostomi</taxon>
        <taxon>Amphibia</taxon>
        <taxon>Batrachia</taxon>
        <taxon>Anura</taxon>
        <taxon>Neobatrachia</taxon>
        <taxon>Ranoidea</taxon>
        <taxon>Pyxicephalidae</taxon>
        <taxon>Pyxicephalinae</taxon>
        <taxon>Pyxicephalus</taxon>
    </lineage>
</organism>
<dbReference type="AlphaFoldDB" id="A0AAV3AXT3"/>
<keyword evidence="2" id="KW-1185">Reference proteome</keyword>
<dbReference type="InterPro" id="IPR034595">
    <property type="entry name" value="NDUFAF8"/>
</dbReference>
<dbReference type="Proteomes" id="UP001181693">
    <property type="component" value="Unassembled WGS sequence"/>
</dbReference>
<evidence type="ECO:0000313" key="1">
    <source>
        <dbReference type="EMBL" id="DBA27607.1"/>
    </source>
</evidence>
<dbReference type="EMBL" id="DYDO01000003">
    <property type="protein sequence ID" value="DBA27607.1"/>
    <property type="molecule type" value="Genomic_DNA"/>
</dbReference>
<dbReference type="PANTHER" id="PTHR34561:SF1">
    <property type="entry name" value="NADH DEHYDROGENASE [UBIQUINONE] 1 ALPHA SUBCOMPLEX ASSEMBLY FACTOR 8"/>
    <property type="match status" value="1"/>
</dbReference>
<protein>
    <submittedName>
        <fullName evidence="1">Uncharacterized protein</fullName>
    </submittedName>
</protein>
<name>A0AAV3AXT3_PYXAD</name>
<reference evidence="1" key="1">
    <citation type="thesis" date="2020" institute="ProQuest LLC" country="789 East Eisenhower Parkway, Ann Arbor, MI, USA">
        <title>Comparative Genomics and Chromosome Evolution.</title>
        <authorList>
            <person name="Mudd A.B."/>
        </authorList>
    </citation>
    <scope>NUCLEOTIDE SEQUENCE</scope>
    <source>
        <strain evidence="1">1538</strain>
        <tissue evidence="1">Blood</tissue>
    </source>
</reference>
<dbReference type="GO" id="GO:0032981">
    <property type="term" value="P:mitochondrial respiratory chain complex I assembly"/>
    <property type="evidence" value="ECO:0007669"/>
    <property type="project" value="InterPro"/>
</dbReference>